<sequence length="160" mass="16376">MAASSSLAPRESTTGIQRGTGSVLSPGQANMWIQSQSHIRSQNQGSSRIPSGPGGIADKDADEASLELNAKSDVVSPISSSGHGVPGREIGSTISRLSEPRDIVMASASVGGVADADAEKSSDLGIGLEEPGPDYLGLDIGGVEDEFWEGVLLNGDELDE</sequence>
<protein>
    <submittedName>
        <fullName evidence="2">Uncharacterized protein</fullName>
    </submittedName>
</protein>
<feature type="compositionally biased region" description="Polar residues" evidence="1">
    <location>
        <begin position="1"/>
        <end position="44"/>
    </location>
</feature>
<proteinExistence type="predicted"/>
<gene>
    <name evidence="2" type="ORF">I316_05484</name>
</gene>
<dbReference type="AlphaFoldDB" id="A0A1B9GPD2"/>
<feature type="region of interest" description="Disordered" evidence="1">
    <location>
        <begin position="1"/>
        <end position="96"/>
    </location>
</feature>
<keyword evidence="3" id="KW-1185">Reference proteome</keyword>
<reference evidence="2 3" key="1">
    <citation type="submission" date="2013-07" db="EMBL/GenBank/DDBJ databases">
        <title>The Genome Sequence of Cryptococcus heveanensis BCC8398.</title>
        <authorList>
            <consortium name="The Broad Institute Genome Sequencing Platform"/>
            <person name="Cuomo C."/>
            <person name="Litvintseva A."/>
            <person name="Chen Y."/>
            <person name="Heitman J."/>
            <person name="Sun S."/>
            <person name="Springer D."/>
            <person name="Dromer F."/>
            <person name="Young S.K."/>
            <person name="Zeng Q."/>
            <person name="Gargeya S."/>
            <person name="Fitzgerald M."/>
            <person name="Abouelleil A."/>
            <person name="Alvarado L."/>
            <person name="Berlin A.M."/>
            <person name="Chapman S.B."/>
            <person name="Dewar J."/>
            <person name="Goldberg J."/>
            <person name="Griggs A."/>
            <person name="Gujja S."/>
            <person name="Hansen M."/>
            <person name="Howarth C."/>
            <person name="Imamovic A."/>
            <person name="Larimer J."/>
            <person name="McCowan C."/>
            <person name="Murphy C."/>
            <person name="Pearson M."/>
            <person name="Priest M."/>
            <person name="Roberts A."/>
            <person name="Saif S."/>
            <person name="Shea T."/>
            <person name="Sykes S."/>
            <person name="Wortman J."/>
            <person name="Nusbaum C."/>
            <person name="Birren B."/>
        </authorList>
    </citation>
    <scope>NUCLEOTIDE SEQUENCE [LARGE SCALE GENOMIC DNA]</scope>
    <source>
        <strain evidence="2 3">BCC8398</strain>
    </source>
</reference>
<reference evidence="3" key="2">
    <citation type="submission" date="2013-12" db="EMBL/GenBank/DDBJ databases">
        <title>Evolution of pathogenesis and genome organization in the Tremellales.</title>
        <authorList>
            <person name="Cuomo C."/>
            <person name="Litvintseva A."/>
            <person name="Heitman J."/>
            <person name="Chen Y."/>
            <person name="Sun S."/>
            <person name="Springer D."/>
            <person name="Dromer F."/>
            <person name="Young S."/>
            <person name="Zeng Q."/>
            <person name="Chapman S."/>
            <person name="Gujja S."/>
            <person name="Saif S."/>
            <person name="Birren B."/>
        </authorList>
    </citation>
    <scope>NUCLEOTIDE SEQUENCE [LARGE SCALE GENOMIC DNA]</scope>
    <source>
        <strain evidence="3">BCC8398</strain>
    </source>
</reference>
<dbReference type="EMBL" id="KV700128">
    <property type="protein sequence ID" value="OCF32848.1"/>
    <property type="molecule type" value="Genomic_DNA"/>
</dbReference>
<dbReference type="Proteomes" id="UP000092666">
    <property type="component" value="Unassembled WGS sequence"/>
</dbReference>
<evidence type="ECO:0000313" key="3">
    <source>
        <dbReference type="Proteomes" id="UP000092666"/>
    </source>
</evidence>
<name>A0A1B9GPD2_9TREE</name>
<accession>A0A1B9GPD2</accession>
<evidence type="ECO:0000256" key="1">
    <source>
        <dbReference type="SAM" id="MobiDB-lite"/>
    </source>
</evidence>
<evidence type="ECO:0000313" key="2">
    <source>
        <dbReference type="EMBL" id="OCF32848.1"/>
    </source>
</evidence>
<organism evidence="2 3">
    <name type="scientific">Kwoniella heveanensis BCC8398</name>
    <dbReference type="NCBI Taxonomy" id="1296120"/>
    <lineage>
        <taxon>Eukaryota</taxon>
        <taxon>Fungi</taxon>
        <taxon>Dikarya</taxon>
        <taxon>Basidiomycota</taxon>
        <taxon>Agaricomycotina</taxon>
        <taxon>Tremellomycetes</taxon>
        <taxon>Tremellales</taxon>
        <taxon>Cryptococcaceae</taxon>
        <taxon>Kwoniella</taxon>
    </lineage>
</organism>